<keyword evidence="3 5" id="KW-1133">Transmembrane helix</keyword>
<keyword evidence="2 5" id="KW-0812">Transmembrane</keyword>
<protein>
    <submittedName>
        <fullName evidence="7">TM2 domain-containing protein</fullName>
    </submittedName>
</protein>
<dbReference type="Proteomes" id="UP000435138">
    <property type="component" value="Unassembled WGS sequence"/>
</dbReference>
<evidence type="ECO:0000313" key="8">
    <source>
        <dbReference type="Proteomes" id="UP000435138"/>
    </source>
</evidence>
<dbReference type="GO" id="GO:0016020">
    <property type="term" value="C:membrane"/>
    <property type="evidence" value="ECO:0007669"/>
    <property type="project" value="UniProtKB-SubCell"/>
</dbReference>
<accession>A0A6A8ABX5</accession>
<evidence type="ECO:0000256" key="5">
    <source>
        <dbReference type="SAM" id="Phobius"/>
    </source>
</evidence>
<keyword evidence="8" id="KW-1185">Reference proteome</keyword>
<comment type="caution">
    <text evidence="7">The sequence shown here is derived from an EMBL/GenBank/DDBJ whole genome shotgun (WGS) entry which is preliminary data.</text>
</comment>
<evidence type="ECO:0000256" key="1">
    <source>
        <dbReference type="ARBA" id="ARBA00004141"/>
    </source>
</evidence>
<sequence>MWTAYLLALCGGAGGFGLHRFYLGYHCTALMMMGLTAGAILLPMIGIHSVTLTWWVATLWVILDLFLIPGMTRKRNVEIAAEIDRELANRN</sequence>
<feature type="transmembrane region" description="Helical" evidence="5">
    <location>
        <begin position="39"/>
        <end position="67"/>
    </location>
</feature>
<gene>
    <name evidence="7" type="ORF">GAO09_15340</name>
</gene>
<dbReference type="Pfam" id="PF05154">
    <property type="entry name" value="TM2"/>
    <property type="match status" value="1"/>
</dbReference>
<comment type="subcellular location">
    <subcellularLocation>
        <location evidence="1">Membrane</location>
        <topology evidence="1">Multi-pass membrane protein</topology>
    </subcellularLocation>
</comment>
<evidence type="ECO:0000259" key="6">
    <source>
        <dbReference type="Pfam" id="PF05154"/>
    </source>
</evidence>
<evidence type="ECO:0000256" key="4">
    <source>
        <dbReference type="ARBA" id="ARBA00023136"/>
    </source>
</evidence>
<keyword evidence="4 5" id="KW-0472">Membrane</keyword>
<dbReference type="AlphaFoldDB" id="A0A6A8ABX5"/>
<dbReference type="InterPro" id="IPR007829">
    <property type="entry name" value="TM2"/>
</dbReference>
<dbReference type="EMBL" id="WIXI01000045">
    <property type="protein sequence ID" value="MQY47407.1"/>
    <property type="molecule type" value="Genomic_DNA"/>
</dbReference>
<organism evidence="7 8">
    <name type="scientific">Endobacterium cereale</name>
    <dbReference type="NCBI Taxonomy" id="2663029"/>
    <lineage>
        <taxon>Bacteria</taxon>
        <taxon>Pseudomonadati</taxon>
        <taxon>Pseudomonadota</taxon>
        <taxon>Alphaproteobacteria</taxon>
        <taxon>Hyphomicrobiales</taxon>
        <taxon>Rhizobiaceae</taxon>
        <taxon>Endobacterium</taxon>
    </lineage>
</organism>
<evidence type="ECO:0000313" key="7">
    <source>
        <dbReference type="EMBL" id="MQY47407.1"/>
    </source>
</evidence>
<evidence type="ECO:0000256" key="3">
    <source>
        <dbReference type="ARBA" id="ARBA00022989"/>
    </source>
</evidence>
<feature type="domain" description="TM2" evidence="6">
    <location>
        <begin position="1"/>
        <end position="46"/>
    </location>
</feature>
<evidence type="ECO:0000256" key="2">
    <source>
        <dbReference type="ARBA" id="ARBA00022692"/>
    </source>
</evidence>
<dbReference type="RefSeq" id="WP_153354895.1">
    <property type="nucleotide sequence ID" value="NZ_JAYKOO010000007.1"/>
</dbReference>
<proteinExistence type="predicted"/>
<name>A0A6A8ABX5_9HYPH</name>
<reference evidence="7 8" key="1">
    <citation type="submission" date="2019-11" db="EMBL/GenBank/DDBJ databases">
        <title>Genome analysis of Rhizobacterium cereale a novel genus and species isolated from maize roots in North Spain.</title>
        <authorList>
            <person name="Menendez E."/>
            <person name="Flores-Felix J.D."/>
            <person name="Ramirez-Bahena M.-H."/>
            <person name="Igual J.M."/>
            <person name="Garcia-Fraile P."/>
            <person name="Peix A."/>
            <person name="Velazquez E."/>
        </authorList>
    </citation>
    <scope>NUCLEOTIDE SEQUENCE [LARGE SCALE GENOMIC DNA]</scope>
    <source>
        <strain evidence="7 8">RZME27</strain>
    </source>
</reference>